<organism evidence="4 5">
    <name type="scientific">Sphingomonas melonis</name>
    <dbReference type="NCBI Taxonomy" id="152682"/>
    <lineage>
        <taxon>Bacteria</taxon>
        <taxon>Pseudomonadati</taxon>
        <taxon>Pseudomonadota</taxon>
        <taxon>Alphaproteobacteria</taxon>
        <taxon>Sphingomonadales</taxon>
        <taxon>Sphingomonadaceae</taxon>
        <taxon>Sphingomonas</taxon>
    </lineage>
</organism>
<feature type="chain" id="PRO_5002233681" description="SPOR domain-containing protein" evidence="2">
    <location>
        <begin position="18"/>
        <end position="435"/>
    </location>
</feature>
<dbReference type="Pfam" id="PF14559">
    <property type="entry name" value="TPR_19"/>
    <property type="match status" value="1"/>
</dbReference>
<name>A0A0D1MSG3_9SPHN</name>
<dbReference type="InterPro" id="IPR007730">
    <property type="entry name" value="SPOR-like_dom"/>
</dbReference>
<keyword evidence="1" id="KW-0802">TPR repeat</keyword>
<dbReference type="PROSITE" id="PS51724">
    <property type="entry name" value="SPOR"/>
    <property type="match status" value="1"/>
</dbReference>
<sequence>MTPRLILSLGLSALVLGGTMVGCTATGNHLAKASDRAAARTAKAAHRDAEKAARALATRDPSAVAYAESAVSQAPRDAGYRMLLGQGYLQAGRFASARDTFADVVDLMPGNGKAALNLALAQIATGDWSAARATLDAHAKDIPAADLGLATALAGNPAGAITILDAAARAPGATAKIRQNLALSYALAGRWDMARIAAAADMSSADLDARMEQWAAFTQPKGAPDQVASLLGVRPVADAGRPVALALNAPTPVTPMPDAPVQTAAVETPTPVAAEAPAPAVQFAKVDLPPQHGAVQPAPTMLIRADATPAKLALAGSGQRNVVQDVPAATPLARSAPAGDWFVQLGAFSNPAVARSGWANATRRFASLSGHQPTGARFAAEQGSLYRLSVGGFTRDAAVQMCRAYRAKGGACFVRREAGDRIAQWLRTPVQLASR</sequence>
<evidence type="ECO:0000256" key="2">
    <source>
        <dbReference type="SAM" id="SignalP"/>
    </source>
</evidence>
<protein>
    <recommendedName>
        <fullName evidence="3">SPOR domain-containing protein</fullName>
    </recommendedName>
</protein>
<evidence type="ECO:0000259" key="3">
    <source>
        <dbReference type="PROSITE" id="PS51724"/>
    </source>
</evidence>
<dbReference type="PATRIC" id="fig|1549858.7.peg.2241"/>
<evidence type="ECO:0000313" key="5">
    <source>
        <dbReference type="Proteomes" id="UP000033203"/>
    </source>
</evidence>
<feature type="repeat" description="TPR" evidence="1">
    <location>
        <begin position="78"/>
        <end position="111"/>
    </location>
</feature>
<accession>A0A0D1MSG3</accession>
<gene>
    <name evidence="4" type="ORF">SR41_00410</name>
</gene>
<dbReference type="SUPFAM" id="SSF48452">
    <property type="entry name" value="TPR-like"/>
    <property type="match status" value="1"/>
</dbReference>
<dbReference type="InterPro" id="IPR011990">
    <property type="entry name" value="TPR-like_helical_dom_sf"/>
</dbReference>
<feature type="domain" description="SPOR" evidence="3">
    <location>
        <begin position="335"/>
        <end position="421"/>
    </location>
</feature>
<dbReference type="Gene3D" id="1.25.40.10">
    <property type="entry name" value="Tetratricopeptide repeat domain"/>
    <property type="match status" value="1"/>
</dbReference>
<reference evidence="4 5" key="1">
    <citation type="submission" date="2015-01" db="EMBL/GenBank/DDBJ databases">
        <title>Genome of Sphingomonas taxi strain 30a.</title>
        <authorList>
            <person name="Eevers N."/>
            <person name="Van Hamme J."/>
            <person name="Bottos E."/>
            <person name="Weyens N."/>
            <person name="Vangronsveld J."/>
        </authorList>
    </citation>
    <scope>NUCLEOTIDE SEQUENCE [LARGE SCALE GENOMIC DNA]</scope>
    <source>
        <strain evidence="4 5">30a</strain>
    </source>
</reference>
<proteinExistence type="predicted"/>
<dbReference type="Proteomes" id="UP000033203">
    <property type="component" value="Unassembled WGS sequence"/>
</dbReference>
<dbReference type="Pfam" id="PF05036">
    <property type="entry name" value="SPOR"/>
    <property type="match status" value="1"/>
</dbReference>
<dbReference type="PROSITE" id="PS50005">
    <property type="entry name" value="TPR"/>
    <property type="match status" value="1"/>
</dbReference>
<dbReference type="InterPro" id="IPR036680">
    <property type="entry name" value="SPOR-like_sf"/>
</dbReference>
<keyword evidence="2" id="KW-0732">Signal</keyword>
<comment type="caution">
    <text evidence="4">The sequence shown here is derived from an EMBL/GenBank/DDBJ whole genome shotgun (WGS) entry which is preliminary data.</text>
</comment>
<dbReference type="SUPFAM" id="SSF110997">
    <property type="entry name" value="Sporulation related repeat"/>
    <property type="match status" value="1"/>
</dbReference>
<dbReference type="EMBL" id="JXTP01000005">
    <property type="protein sequence ID" value="KIU30276.1"/>
    <property type="molecule type" value="Genomic_DNA"/>
</dbReference>
<feature type="signal peptide" evidence="2">
    <location>
        <begin position="1"/>
        <end position="17"/>
    </location>
</feature>
<dbReference type="InterPro" id="IPR019734">
    <property type="entry name" value="TPR_rpt"/>
</dbReference>
<dbReference type="PROSITE" id="PS51257">
    <property type="entry name" value="PROKAR_LIPOPROTEIN"/>
    <property type="match status" value="1"/>
</dbReference>
<dbReference type="GO" id="GO:0042834">
    <property type="term" value="F:peptidoglycan binding"/>
    <property type="evidence" value="ECO:0007669"/>
    <property type="project" value="InterPro"/>
</dbReference>
<dbReference type="AlphaFoldDB" id="A0A0D1MSG3"/>
<dbReference type="Gene3D" id="3.30.70.1070">
    <property type="entry name" value="Sporulation related repeat"/>
    <property type="match status" value="1"/>
</dbReference>
<evidence type="ECO:0000313" key="4">
    <source>
        <dbReference type="EMBL" id="KIU30276.1"/>
    </source>
</evidence>
<evidence type="ECO:0000256" key="1">
    <source>
        <dbReference type="PROSITE-ProRule" id="PRU00339"/>
    </source>
</evidence>